<keyword evidence="1" id="KW-1133">Transmembrane helix</keyword>
<feature type="transmembrane region" description="Helical" evidence="1">
    <location>
        <begin position="33"/>
        <end position="58"/>
    </location>
</feature>
<dbReference type="AlphaFoldDB" id="A0A7G9YSZ1"/>
<sequence length="146" mass="15615">MNPKRIAIATTIGLLCGLYCAYATSQMENPATGAPFGIFILLSIVYSRALIGFVIGIADGIKLHPVLRGAILGAIVSFAMAIPAFEQGAGALILVPFGVGMESSRTSWQLSYRKVAKRIHYFVSSLKLPSVAPFSCKTSIDTLEYI</sequence>
<reference evidence="2" key="1">
    <citation type="submission" date="2020-06" db="EMBL/GenBank/DDBJ databases">
        <title>Unique genomic features of the anaerobic methanotrophic archaea.</title>
        <authorList>
            <person name="Chadwick G.L."/>
            <person name="Skennerton C.T."/>
            <person name="Laso-Perez R."/>
            <person name="Leu A.O."/>
            <person name="Speth D.R."/>
            <person name="Yu H."/>
            <person name="Morgan-Lang C."/>
            <person name="Hatzenpichler R."/>
            <person name="Goudeau D."/>
            <person name="Malmstrom R."/>
            <person name="Brazelton W.J."/>
            <person name="Woyke T."/>
            <person name="Hallam S.J."/>
            <person name="Tyson G.W."/>
            <person name="Wegener G."/>
            <person name="Boetius A."/>
            <person name="Orphan V."/>
        </authorList>
    </citation>
    <scope>NUCLEOTIDE SEQUENCE</scope>
</reference>
<feature type="transmembrane region" description="Helical" evidence="1">
    <location>
        <begin position="65"/>
        <end position="85"/>
    </location>
</feature>
<accession>A0A7G9YSZ1</accession>
<gene>
    <name evidence="2" type="ORF">OLNPMGDC_00016</name>
</gene>
<dbReference type="EMBL" id="MT631461">
    <property type="protein sequence ID" value="QNO51125.1"/>
    <property type="molecule type" value="Genomic_DNA"/>
</dbReference>
<keyword evidence="1" id="KW-0812">Transmembrane</keyword>
<protein>
    <submittedName>
        <fullName evidence="2">Uncharacterized protein</fullName>
    </submittedName>
</protein>
<proteinExistence type="predicted"/>
<name>A0A7G9YSZ1_9EURY</name>
<keyword evidence="1" id="KW-0472">Membrane</keyword>
<evidence type="ECO:0000256" key="1">
    <source>
        <dbReference type="SAM" id="Phobius"/>
    </source>
</evidence>
<organism evidence="2">
    <name type="scientific">Candidatus Methanophagaceae archaeon ANME-1 ERB6</name>
    <dbReference type="NCBI Taxonomy" id="2759912"/>
    <lineage>
        <taxon>Archaea</taxon>
        <taxon>Methanobacteriati</taxon>
        <taxon>Methanobacteriota</taxon>
        <taxon>Stenosarchaea group</taxon>
        <taxon>Methanomicrobia</taxon>
        <taxon>Candidatus Methanophagales</taxon>
        <taxon>Candidatus Methanophagaceae</taxon>
    </lineage>
</organism>
<evidence type="ECO:0000313" key="2">
    <source>
        <dbReference type="EMBL" id="QNO51125.1"/>
    </source>
</evidence>